<evidence type="ECO:0000313" key="2">
    <source>
        <dbReference type="Proteomes" id="UP000316770"/>
    </source>
</evidence>
<dbReference type="AlphaFoldDB" id="A0A518IYM3"/>
<organism evidence="1 2">
    <name type="scientific">Rosistilla oblonga</name>
    <dbReference type="NCBI Taxonomy" id="2527990"/>
    <lineage>
        <taxon>Bacteria</taxon>
        <taxon>Pseudomonadati</taxon>
        <taxon>Planctomycetota</taxon>
        <taxon>Planctomycetia</taxon>
        <taxon>Pirellulales</taxon>
        <taxon>Pirellulaceae</taxon>
        <taxon>Rosistilla</taxon>
    </lineage>
</organism>
<dbReference type="EMBL" id="CP036318">
    <property type="protein sequence ID" value="QDV58193.1"/>
    <property type="molecule type" value="Genomic_DNA"/>
</dbReference>
<proteinExistence type="predicted"/>
<keyword evidence="2" id="KW-1185">Reference proteome</keyword>
<reference evidence="1 2" key="1">
    <citation type="submission" date="2019-02" db="EMBL/GenBank/DDBJ databases">
        <title>Deep-cultivation of Planctomycetes and their phenomic and genomic characterization uncovers novel biology.</title>
        <authorList>
            <person name="Wiegand S."/>
            <person name="Jogler M."/>
            <person name="Boedeker C."/>
            <person name="Pinto D."/>
            <person name="Vollmers J."/>
            <person name="Rivas-Marin E."/>
            <person name="Kohn T."/>
            <person name="Peeters S.H."/>
            <person name="Heuer A."/>
            <person name="Rast P."/>
            <person name="Oberbeckmann S."/>
            <person name="Bunk B."/>
            <person name="Jeske O."/>
            <person name="Meyerdierks A."/>
            <person name="Storesund J.E."/>
            <person name="Kallscheuer N."/>
            <person name="Luecker S."/>
            <person name="Lage O.M."/>
            <person name="Pohl T."/>
            <person name="Merkel B.J."/>
            <person name="Hornburger P."/>
            <person name="Mueller R.-W."/>
            <person name="Bruemmer F."/>
            <person name="Labrenz M."/>
            <person name="Spormann A.M."/>
            <person name="Op den Camp H."/>
            <person name="Overmann J."/>
            <person name="Amann R."/>
            <person name="Jetten M.S.M."/>
            <person name="Mascher T."/>
            <person name="Medema M.H."/>
            <person name="Devos D.P."/>
            <person name="Kaster A.-K."/>
            <person name="Ovreas L."/>
            <person name="Rohde M."/>
            <person name="Galperin M.Y."/>
            <person name="Jogler C."/>
        </authorList>
    </citation>
    <scope>NUCLEOTIDE SEQUENCE [LARGE SCALE GENOMIC DNA]</scope>
    <source>
        <strain evidence="1 2">Mal33</strain>
    </source>
</reference>
<accession>A0A518IYM3</accession>
<gene>
    <name evidence="1" type="ORF">Mal33_42100</name>
</gene>
<dbReference type="Proteomes" id="UP000316770">
    <property type="component" value="Chromosome"/>
</dbReference>
<name>A0A518IYM3_9BACT</name>
<evidence type="ECO:0000313" key="1">
    <source>
        <dbReference type="EMBL" id="QDV58193.1"/>
    </source>
</evidence>
<sequence>MLDADDSDYLVTGSAGQKRPWERELGSSAVAVAAILYTKSGFQTYPLNIGHKLGVSDFRAHLIDSDDEHHTQ</sequence>
<protein>
    <submittedName>
        <fullName evidence="1">Uncharacterized protein</fullName>
    </submittedName>
</protein>